<dbReference type="PROSITE" id="PS51704">
    <property type="entry name" value="GP_PDE"/>
    <property type="match status" value="1"/>
</dbReference>
<dbReference type="Proteomes" id="UP000641932">
    <property type="component" value="Unassembled WGS sequence"/>
</dbReference>
<dbReference type="Pfam" id="PF03009">
    <property type="entry name" value="GDPD"/>
    <property type="match status" value="1"/>
</dbReference>
<evidence type="ECO:0000256" key="1">
    <source>
        <dbReference type="SAM" id="SignalP"/>
    </source>
</evidence>
<protein>
    <recommendedName>
        <fullName evidence="2">GP-PDE domain-containing protein</fullName>
    </recommendedName>
</protein>
<name>A0A917ZWU8_9ACTN</name>
<feature type="chain" id="PRO_5036952962" description="GP-PDE domain-containing protein" evidence="1">
    <location>
        <begin position="29"/>
        <end position="348"/>
    </location>
</feature>
<dbReference type="PANTHER" id="PTHR46211">
    <property type="entry name" value="GLYCEROPHOSPHORYL DIESTER PHOSPHODIESTERASE"/>
    <property type="match status" value="1"/>
</dbReference>
<sequence length="348" mass="37859">MLRRIASCGWAVLMGCAMLFAGVPQAQARSHARVGVAGPNAMEANPRGTASLGEVSRGTASMGAVSLGEVSRGAVSPGEGAARHEPTVFAHRGASADAPENTLAAVRLARRLGARWVENDVQRTKDGGLVVIHDSTLKRTTDVEKVFPRRAPWNVGDFTLAEIERLDAGSWFDARFRGERVPTLEQYLAELDHTGQGLLLEIKEPGLYPGIEAEIAHELGRLGWLDRAHVRKRLIVQSFDVDSLATFHVFRPMVRTALLGTPDLSDVYRYAWFTDGVNPRAKDATSAYVSALHDVRGAHGKRLRVSTWTVNDVATVRRVVANGVDGLITNRPDMVLDAVRMPEAAFAR</sequence>
<dbReference type="AlphaFoldDB" id="A0A917ZWU8"/>
<evidence type="ECO:0000313" key="4">
    <source>
        <dbReference type="Proteomes" id="UP000641932"/>
    </source>
</evidence>
<feature type="signal peptide" evidence="1">
    <location>
        <begin position="1"/>
        <end position="28"/>
    </location>
</feature>
<keyword evidence="4" id="KW-1185">Reference proteome</keyword>
<dbReference type="GO" id="GO:0006629">
    <property type="term" value="P:lipid metabolic process"/>
    <property type="evidence" value="ECO:0007669"/>
    <property type="project" value="InterPro"/>
</dbReference>
<feature type="domain" description="GP-PDE" evidence="2">
    <location>
        <begin position="86"/>
        <end position="339"/>
    </location>
</feature>
<dbReference type="InterPro" id="IPR030395">
    <property type="entry name" value="GP_PDE_dom"/>
</dbReference>
<evidence type="ECO:0000259" key="2">
    <source>
        <dbReference type="PROSITE" id="PS51704"/>
    </source>
</evidence>
<comment type="caution">
    <text evidence="3">The sequence shown here is derived from an EMBL/GenBank/DDBJ whole genome shotgun (WGS) entry which is preliminary data.</text>
</comment>
<dbReference type="EMBL" id="BMMS01000028">
    <property type="protein sequence ID" value="GGO96236.1"/>
    <property type="molecule type" value="Genomic_DNA"/>
</dbReference>
<dbReference type="PANTHER" id="PTHR46211:SF1">
    <property type="entry name" value="GLYCEROPHOSPHODIESTER PHOSPHODIESTERASE, CYTOPLASMIC"/>
    <property type="match status" value="1"/>
</dbReference>
<dbReference type="GO" id="GO:0008081">
    <property type="term" value="F:phosphoric diester hydrolase activity"/>
    <property type="evidence" value="ECO:0007669"/>
    <property type="project" value="InterPro"/>
</dbReference>
<organism evidence="3 4">
    <name type="scientific">Wenjunlia tyrosinilytica</name>
    <dbReference type="NCBI Taxonomy" id="1544741"/>
    <lineage>
        <taxon>Bacteria</taxon>
        <taxon>Bacillati</taxon>
        <taxon>Actinomycetota</taxon>
        <taxon>Actinomycetes</taxon>
        <taxon>Kitasatosporales</taxon>
        <taxon>Streptomycetaceae</taxon>
        <taxon>Wenjunlia</taxon>
    </lineage>
</organism>
<dbReference type="Gene3D" id="3.20.20.190">
    <property type="entry name" value="Phosphatidylinositol (PI) phosphodiesterase"/>
    <property type="match status" value="1"/>
</dbReference>
<dbReference type="InterPro" id="IPR017946">
    <property type="entry name" value="PLC-like_Pdiesterase_TIM-brl"/>
</dbReference>
<evidence type="ECO:0000313" key="3">
    <source>
        <dbReference type="EMBL" id="GGO96236.1"/>
    </source>
</evidence>
<reference evidence="3" key="1">
    <citation type="journal article" date="2014" name="Int. J. Syst. Evol. Microbiol.">
        <title>Complete genome sequence of Corynebacterium casei LMG S-19264T (=DSM 44701T), isolated from a smear-ripened cheese.</title>
        <authorList>
            <consortium name="US DOE Joint Genome Institute (JGI-PGF)"/>
            <person name="Walter F."/>
            <person name="Albersmeier A."/>
            <person name="Kalinowski J."/>
            <person name="Ruckert C."/>
        </authorList>
    </citation>
    <scope>NUCLEOTIDE SEQUENCE</scope>
    <source>
        <strain evidence="3">CGMCC 4.7201</strain>
    </source>
</reference>
<reference evidence="3" key="2">
    <citation type="submission" date="2020-09" db="EMBL/GenBank/DDBJ databases">
        <authorList>
            <person name="Sun Q."/>
            <person name="Zhou Y."/>
        </authorList>
    </citation>
    <scope>NUCLEOTIDE SEQUENCE</scope>
    <source>
        <strain evidence="3">CGMCC 4.7201</strain>
    </source>
</reference>
<accession>A0A917ZWU8</accession>
<gene>
    <name evidence="3" type="ORF">GCM10012280_55270</name>
</gene>
<dbReference type="SUPFAM" id="SSF51695">
    <property type="entry name" value="PLC-like phosphodiesterases"/>
    <property type="match status" value="1"/>
</dbReference>
<keyword evidence="1" id="KW-0732">Signal</keyword>
<dbReference type="PROSITE" id="PS51257">
    <property type="entry name" value="PROKAR_LIPOPROTEIN"/>
    <property type="match status" value="1"/>
</dbReference>
<proteinExistence type="predicted"/>